<dbReference type="EMBL" id="JAANXD010000077">
    <property type="protein sequence ID" value="MBS1258970.1"/>
    <property type="molecule type" value="Genomic_DNA"/>
</dbReference>
<name>A0A941W6F8_9BACT</name>
<comment type="caution">
    <text evidence="2">The sequence shown here is derived from an EMBL/GenBank/DDBJ whole genome shotgun (WGS) entry which is preliminary data.</text>
</comment>
<dbReference type="Pfam" id="PF04480">
    <property type="entry name" value="DUF559"/>
    <property type="match status" value="1"/>
</dbReference>
<gene>
    <name evidence="2" type="ORF">MAG551_02034</name>
</gene>
<dbReference type="AlphaFoldDB" id="A0A941W6F8"/>
<reference evidence="2" key="1">
    <citation type="journal article" date="2021" name="ISME J.">
        <title>Fine-scale metabolic discontinuity in a stratified prokaryote microbiome of a Red Sea deep halocline.</title>
        <authorList>
            <person name="Michoud G."/>
            <person name="Ngugi D.K."/>
            <person name="Barozzi A."/>
            <person name="Merlino G."/>
            <person name="Calleja M.L."/>
            <person name="Delgado-Huertas A."/>
            <person name="Moran X.A.G."/>
            <person name="Daffonchio D."/>
        </authorList>
    </citation>
    <scope>NUCLEOTIDE SEQUENCE</scope>
    <source>
        <strain evidence="2">SuakinDeep_MAG55_1</strain>
    </source>
</reference>
<evidence type="ECO:0000313" key="3">
    <source>
        <dbReference type="Proteomes" id="UP000722750"/>
    </source>
</evidence>
<sequence length="58" mass="6604">MTEVFNKKEYIKKRQKEIEALGIKVLRYTNNDVLNNIEGVLCDIVATTPHPPPYEGGD</sequence>
<protein>
    <recommendedName>
        <fullName evidence="1">DUF559 domain-containing protein</fullName>
    </recommendedName>
</protein>
<organism evidence="2 3">
    <name type="scientific">Candidatus Scalindua arabica</name>
    <dbReference type="NCBI Taxonomy" id="1127984"/>
    <lineage>
        <taxon>Bacteria</taxon>
        <taxon>Pseudomonadati</taxon>
        <taxon>Planctomycetota</taxon>
        <taxon>Candidatus Brocadiia</taxon>
        <taxon>Candidatus Brocadiales</taxon>
        <taxon>Candidatus Scalinduaceae</taxon>
        <taxon>Candidatus Scalindua</taxon>
    </lineage>
</organism>
<evidence type="ECO:0000313" key="2">
    <source>
        <dbReference type="EMBL" id="MBS1258970.1"/>
    </source>
</evidence>
<proteinExistence type="predicted"/>
<evidence type="ECO:0000259" key="1">
    <source>
        <dbReference type="Pfam" id="PF04480"/>
    </source>
</evidence>
<accession>A0A941W6F8</accession>
<dbReference type="InterPro" id="IPR007569">
    <property type="entry name" value="DUF559"/>
</dbReference>
<feature type="domain" description="DUF559" evidence="1">
    <location>
        <begin position="7"/>
        <end position="46"/>
    </location>
</feature>
<dbReference type="Proteomes" id="UP000722750">
    <property type="component" value="Unassembled WGS sequence"/>
</dbReference>